<evidence type="ECO:0000313" key="4">
    <source>
        <dbReference type="Proteomes" id="UP001430455"/>
    </source>
</evidence>
<protein>
    <recommendedName>
        <fullName evidence="2">DUF8151 domain-containing protein</fullName>
    </recommendedName>
</protein>
<dbReference type="Pfam" id="PF26478">
    <property type="entry name" value="DUF8151"/>
    <property type="match status" value="1"/>
</dbReference>
<name>A0AAW4PBL0_9EURY</name>
<evidence type="ECO:0000256" key="1">
    <source>
        <dbReference type="SAM" id="Phobius"/>
    </source>
</evidence>
<organism evidence="3 4">
    <name type="scientific">Haloarcula nitratireducens</name>
    <dbReference type="NCBI Taxonomy" id="2487749"/>
    <lineage>
        <taxon>Archaea</taxon>
        <taxon>Methanobacteriati</taxon>
        <taxon>Methanobacteriota</taxon>
        <taxon>Stenosarchaea group</taxon>
        <taxon>Halobacteria</taxon>
        <taxon>Halobacteriales</taxon>
        <taxon>Haloarculaceae</taxon>
        <taxon>Haloarcula</taxon>
    </lineage>
</organism>
<dbReference type="InterPro" id="IPR058464">
    <property type="entry name" value="DUF8151"/>
</dbReference>
<reference evidence="3 4" key="1">
    <citation type="submission" date="2021-06" db="EMBL/GenBank/DDBJ databases">
        <title>Halomicroarcula sp. a new haloarchaeum isolated from saline soil.</title>
        <authorList>
            <person name="Duran-Viseras A."/>
            <person name="Sanchez-Porro C."/>
            <person name="Ventosa A."/>
        </authorList>
    </citation>
    <scope>NUCLEOTIDE SEQUENCE [LARGE SCALE GENOMIC DNA]</scope>
    <source>
        <strain evidence="3 4">F27</strain>
    </source>
</reference>
<dbReference type="Proteomes" id="UP001430455">
    <property type="component" value="Unassembled WGS sequence"/>
</dbReference>
<keyword evidence="1" id="KW-1133">Transmembrane helix</keyword>
<dbReference type="EMBL" id="RKLT01000003">
    <property type="protein sequence ID" value="MBX0295274.1"/>
    <property type="molecule type" value="Genomic_DNA"/>
</dbReference>
<feature type="domain" description="DUF8151" evidence="2">
    <location>
        <begin position="1"/>
        <end position="75"/>
    </location>
</feature>
<feature type="transmembrane region" description="Helical" evidence="1">
    <location>
        <begin position="12"/>
        <end position="32"/>
    </location>
</feature>
<keyword evidence="1" id="KW-0472">Membrane</keyword>
<sequence>MTALLSESLVELLGLVASALVAGLLTVVGALTESAGLTDLLAGHPTMGLWEIWMGAILLYAGIYMLGYRRVLAPMLTRAAPK</sequence>
<feature type="transmembrane region" description="Helical" evidence="1">
    <location>
        <begin position="52"/>
        <end position="68"/>
    </location>
</feature>
<gene>
    <name evidence="3" type="ORF">EGH23_10315</name>
</gene>
<keyword evidence="1" id="KW-0812">Transmembrane</keyword>
<evidence type="ECO:0000259" key="2">
    <source>
        <dbReference type="Pfam" id="PF26478"/>
    </source>
</evidence>
<comment type="caution">
    <text evidence="3">The sequence shown here is derived from an EMBL/GenBank/DDBJ whole genome shotgun (WGS) entry which is preliminary data.</text>
</comment>
<dbReference type="RefSeq" id="WP_220579930.1">
    <property type="nucleotide sequence ID" value="NZ_RKLT01000003.1"/>
</dbReference>
<accession>A0AAW4PBL0</accession>
<proteinExistence type="predicted"/>
<dbReference type="AlphaFoldDB" id="A0AAW4PBL0"/>
<keyword evidence="4" id="KW-1185">Reference proteome</keyword>
<evidence type="ECO:0000313" key="3">
    <source>
        <dbReference type="EMBL" id="MBX0295274.1"/>
    </source>
</evidence>